<dbReference type="Gene3D" id="2.60.120.650">
    <property type="entry name" value="Cupin"/>
    <property type="match status" value="1"/>
</dbReference>
<dbReference type="SUPFAM" id="SSF51197">
    <property type="entry name" value="Clavaminate synthase-like"/>
    <property type="match status" value="1"/>
</dbReference>
<evidence type="ECO:0008006" key="3">
    <source>
        <dbReference type="Google" id="ProtNLM"/>
    </source>
</evidence>
<accession>A0A9W8JWH1</accession>
<gene>
    <name evidence="1" type="ORF">NLJ89_g11603</name>
</gene>
<dbReference type="AlphaFoldDB" id="A0A9W8JWH1"/>
<organism evidence="1 2">
    <name type="scientific">Agrocybe chaxingu</name>
    <dbReference type="NCBI Taxonomy" id="84603"/>
    <lineage>
        <taxon>Eukaryota</taxon>
        <taxon>Fungi</taxon>
        <taxon>Dikarya</taxon>
        <taxon>Basidiomycota</taxon>
        <taxon>Agaricomycotina</taxon>
        <taxon>Agaricomycetes</taxon>
        <taxon>Agaricomycetidae</taxon>
        <taxon>Agaricales</taxon>
        <taxon>Agaricineae</taxon>
        <taxon>Strophariaceae</taxon>
        <taxon>Agrocybe</taxon>
    </lineage>
</organism>
<keyword evidence="2" id="KW-1185">Reference proteome</keyword>
<protein>
    <recommendedName>
        <fullName evidence="3">JmjC domain-containing protein</fullName>
    </recommendedName>
</protein>
<comment type="caution">
    <text evidence="1">The sequence shown here is derived from an EMBL/GenBank/DDBJ whole genome shotgun (WGS) entry which is preliminary data.</text>
</comment>
<sequence length="432" mass="48864">MFVDQSVKLTDNQNERLFQGTIQQLLDESRKPNGKVLNALEFLFSEPGDLPMSQPFASDMVAWYATVGQPGAGKDTHIPVNHLRWGLCSLENAYTAFHIDAEGLCTLIQVMSGAKLWIIAVPKRPVMSTAGVFFGERFSFKALNPDDWDVEAVLLLPGTRLLMRPNVVHSVITTGHSICHGGHFYATSTIQETVCGLIHSFICRDLITNTSHHPSRLLLRRLMQFFYYGLVMEHPTDESEKAHLPDLLTQQGSLDFIAVCSLNVLGNVLHHQTYSAPNQDEDEPADQEQQKLWDQYDVNDISFDERTHIRHARGLALDAIRWYETKFEVIESKYGDRVELPTECIGLHASSLLRYKERAIAEGVKGAPHCEYWMLKKQIKNALQLHPPSLAACDDYLQLKDGNNNNLVLNPEFVQGLLIRPKNTWADFEGRI</sequence>
<name>A0A9W8JWH1_9AGAR</name>
<evidence type="ECO:0000313" key="2">
    <source>
        <dbReference type="Proteomes" id="UP001148786"/>
    </source>
</evidence>
<evidence type="ECO:0000313" key="1">
    <source>
        <dbReference type="EMBL" id="KAJ3488570.1"/>
    </source>
</evidence>
<proteinExistence type="predicted"/>
<dbReference type="OrthoDB" id="3069182at2759"/>
<dbReference type="Proteomes" id="UP001148786">
    <property type="component" value="Unassembled WGS sequence"/>
</dbReference>
<dbReference type="EMBL" id="JANKHO010002814">
    <property type="protein sequence ID" value="KAJ3488570.1"/>
    <property type="molecule type" value="Genomic_DNA"/>
</dbReference>
<reference evidence="1" key="1">
    <citation type="submission" date="2022-07" db="EMBL/GenBank/DDBJ databases">
        <title>Genome Sequence of Agrocybe chaxingu.</title>
        <authorList>
            <person name="Buettner E."/>
        </authorList>
    </citation>
    <scope>NUCLEOTIDE SEQUENCE</scope>
    <source>
        <strain evidence="1">MP-N11</strain>
    </source>
</reference>